<feature type="region of interest" description="Disordered" evidence="3">
    <location>
        <begin position="46"/>
        <end position="65"/>
    </location>
</feature>
<dbReference type="Proteomes" id="UP000038009">
    <property type="component" value="Unassembled WGS sequence"/>
</dbReference>
<keyword evidence="1" id="KW-0677">Repeat</keyword>
<evidence type="ECO:0000313" key="5">
    <source>
        <dbReference type="Proteomes" id="UP000038009"/>
    </source>
</evidence>
<dbReference type="PROSITE" id="PS50012">
    <property type="entry name" value="RCC1_3"/>
    <property type="match status" value="3"/>
</dbReference>
<evidence type="ECO:0000256" key="1">
    <source>
        <dbReference type="ARBA" id="ARBA00022737"/>
    </source>
</evidence>
<dbReference type="OMA" id="RLTHISC"/>
<comment type="caution">
    <text evidence="4">The sequence shown here is derived from an EMBL/GenBank/DDBJ whole genome shotgun (WGS) entry which is preliminary data.</text>
</comment>
<dbReference type="VEuPathDB" id="TriTrypDB:Lsey_0350_0020"/>
<proteinExistence type="predicted"/>
<organism evidence="4 5">
    <name type="scientific">Leptomonas seymouri</name>
    <dbReference type="NCBI Taxonomy" id="5684"/>
    <lineage>
        <taxon>Eukaryota</taxon>
        <taxon>Discoba</taxon>
        <taxon>Euglenozoa</taxon>
        <taxon>Kinetoplastea</taxon>
        <taxon>Metakinetoplastina</taxon>
        <taxon>Trypanosomatida</taxon>
        <taxon>Trypanosomatidae</taxon>
        <taxon>Leishmaniinae</taxon>
        <taxon>Leptomonas</taxon>
    </lineage>
</organism>
<dbReference type="InterPro" id="IPR000408">
    <property type="entry name" value="Reg_chr_condens"/>
</dbReference>
<dbReference type="Gene3D" id="2.130.10.30">
    <property type="entry name" value="Regulator of chromosome condensation 1/beta-lactamase-inhibitor protein II"/>
    <property type="match status" value="1"/>
</dbReference>
<accession>A0A0N1I0Q9</accession>
<dbReference type="PROSITE" id="PS00626">
    <property type="entry name" value="RCC1_2"/>
    <property type="match status" value="1"/>
</dbReference>
<name>A0A0N1I0Q9_LEPSE</name>
<dbReference type="EMBL" id="LJSK01000350">
    <property type="protein sequence ID" value="KPI83602.1"/>
    <property type="molecule type" value="Genomic_DNA"/>
</dbReference>
<protein>
    <submittedName>
        <fullName evidence="4">Putative chromatin binding protein</fullName>
    </submittedName>
</protein>
<dbReference type="InterPro" id="IPR051709">
    <property type="entry name" value="Ub-ligase/GTPase-reg"/>
</dbReference>
<sequence>MDARTSVDDAVQTAIAVCGCGHDGRLGMGSGAPSALHEITLLDNFFSEPSHGGDPSSPSSPSQPFRVSGKILQVACGAYHTLVLTTAGLYGWGAHEQGQLGLGRPSNAASPQCAVNCEGDAAGVDGASVPSFYEQPTPIPLPRLPGGGRGADAASGHPTPGAEAQGEIVSVHCGADHSILRTTAAVYVTGRNDCGQLGLGHMEAVYTWAFLCWVAAPLLSLPSAIRVDGSCARLIQGKLTHVSCGTHHTLLAWSNALMLHSTADEGASAQQCRLFFYPAVLLACGRGDFGELGYDGDAWAVLQAKMQRQERALLAEAMNQQKRGLSPSAVGDPDAATGTAPYKFKWKAAAAVKQRRPPFSSPFLQCVEVHELPDCEVELPAVWAGELSAALAHDDFASEGSARLSPSISDSLQQFLERCTASSARDTATAERRRWEVVSLQAMHHHSAVTLRECSSSSSDSTSTAPLLVLHWGCYYCSEIEDAAASIPRPLLSDHDKGKVDVAAKHPQLGICAGDETLFRYNIPVGSVGADAAVLTAVQVMGTGNLGRGSDDDVARTWVDVPLPLVPEPNLTSGAPCCVRSMSGRTHILITVSSQASPSSEEGGGRCFAVFGFGENLHGQLGAPPARCNADLSGDHDDNAVLAPRPVLQRGDTLRTASAVKKSLQEAANSLSHHHRGEKGEPEAASADQWVVERIRAAGAGARHSVFVVDVRPLKTSSS</sequence>
<feature type="repeat" description="RCC1" evidence="2">
    <location>
        <begin position="184"/>
        <end position="255"/>
    </location>
</feature>
<evidence type="ECO:0000313" key="4">
    <source>
        <dbReference type="EMBL" id="KPI83602.1"/>
    </source>
</evidence>
<feature type="repeat" description="RCC1" evidence="2">
    <location>
        <begin position="13"/>
        <end position="87"/>
    </location>
</feature>
<dbReference type="Pfam" id="PF00415">
    <property type="entry name" value="RCC1"/>
    <property type="match status" value="1"/>
</dbReference>
<gene>
    <name evidence="4" type="ORF">ABL78_7355</name>
</gene>
<feature type="compositionally biased region" description="Low complexity" evidence="3">
    <location>
        <begin position="47"/>
        <end position="64"/>
    </location>
</feature>
<evidence type="ECO:0000256" key="2">
    <source>
        <dbReference type="PROSITE-ProRule" id="PRU00235"/>
    </source>
</evidence>
<dbReference type="OrthoDB" id="5981550at2759"/>
<dbReference type="SUPFAM" id="SSF50985">
    <property type="entry name" value="RCC1/BLIP-II"/>
    <property type="match status" value="1"/>
</dbReference>
<dbReference type="PANTHER" id="PTHR45622:SF58">
    <property type="entry name" value="REGULATOR OF CHROMOSOME CONDENSATION DOMAIN-CONTAINING PROTEIN"/>
    <property type="match status" value="1"/>
</dbReference>
<reference evidence="4 5" key="1">
    <citation type="journal article" date="2015" name="PLoS Pathog.">
        <title>Leptomonas seymouri: Adaptations to the Dixenous Life Cycle Analyzed by Genome Sequencing, Transcriptome Profiling and Co-infection with Leishmania donovani.</title>
        <authorList>
            <person name="Kraeva N."/>
            <person name="Butenko A."/>
            <person name="Hlavacova J."/>
            <person name="Kostygov A."/>
            <person name="Myskova J."/>
            <person name="Grybchuk D."/>
            <person name="Lestinova T."/>
            <person name="Votypka J."/>
            <person name="Volf P."/>
            <person name="Opperdoes F."/>
            <person name="Flegontov P."/>
            <person name="Lukes J."/>
            <person name="Yurchenko V."/>
        </authorList>
    </citation>
    <scope>NUCLEOTIDE SEQUENCE [LARGE SCALE GENOMIC DNA]</scope>
    <source>
        <strain evidence="4 5">ATCC 30220</strain>
    </source>
</reference>
<dbReference type="PROSITE" id="PS51257">
    <property type="entry name" value="PROKAR_LIPOPROTEIN"/>
    <property type="match status" value="1"/>
</dbReference>
<feature type="region of interest" description="Disordered" evidence="3">
    <location>
        <begin position="666"/>
        <end position="686"/>
    </location>
</feature>
<keyword evidence="5" id="KW-1185">Reference proteome</keyword>
<dbReference type="AlphaFoldDB" id="A0A0N1I0Q9"/>
<evidence type="ECO:0000256" key="3">
    <source>
        <dbReference type="SAM" id="MobiDB-lite"/>
    </source>
</evidence>
<dbReference type="InterPro" id="IPR009091">
    <property type="entry name" value="RCC1/BLIP-II"/>
</dbReference>
<feature type="repeat" description="RCC1" evidence="2">
    <location>
        <begin position="87"/>
        <end position="184"/>
    </location>
</feature>
<dbReference type="PANTHER" id="PTHR45622">
    <property type="entry name" value="UBIQUITIN-PROTEIN LIGASE E3A-RELATED"/>
    <property type="match status" value="1"/>
</dbReference>
<dbReference type="Pfam" id="PF13540">
    <property type="entry name" value="RCC1_2"/>
    <property type="match status" value="1"/>
</dbReference>